<accession>A0ABX2I646</accession>
<comment type="caution">
    <text evidence="1">The sequence shown here is derived from an EMBL/GenBank/DDBJ whole genome shotgun (WGS) entry which is preliminary data.</text>
</comment>
<dbReference type="Proteomes" id="UP000822142">
    <property type="component" value="Unassembled WGS sequence"/>
</dbReference>
<proteinExistence type="predicted"/>
<name>A0ABX2I646_BLAHA</name>
<keyword evidence="2" id="KW-1185">Reference proteome</keyword>
<organism evidence="1 2">
    <name type="scientific">Blautia hansenii</name>
    <name type="common">Ruminococcus hansenii</name>
    <dbReference type="NCBI Taxonomy" id="1322"/>
    <lineage>
        <taxon>Bacteria</taxon>
        <taxon>Bacillati</taxon>
        <taxon>Bacillota</taxon>
        <taxon>Clostridia</taxon>
        <taxon>Lachnospirales</taxon>
        <taxon>Lachnospiraceae</taxon>
        <taxon>Blautia</taxon>
    </lineage>
</organism>
<dbReference type="EMBL" id="JAAITA010000005">
    <property type="protein sequence ID" value="NSJ85770.1"/>
    <property type="molecule type" value="Genomic_DNA"/>
</dbReference>
<reference evidence="1 2" key="1">
    <citation type="journal article" date="2020" name="Cell Host Microbe">
        <title>Functional and Genomic Variation between Human-Derived Isolates of Lachnospiraceae Reveals Inter- and Intra-Species Diversity.</title>
        <authorList>
            <person name="Sorbara M.T."/>
            <person name="Littmann E.R."/>
            <person name="Fontana E."/>
            <person name="Moody T.U."/>
            <person name="Kohout C.E."/>
            <person name="Gjonbalaj M."/>
            <person name="Eaton V."/>
            <person name="Seok R."/>
            <person name="Leiner I.M."/>
            <person name="Pamer E.G."/>
        </authorList>
    </citation>
    <scope>NUCLEOTIDE SEQUENCE [LARGE SCALE GENOMIC DNA]</scope>
    <source>
        <strain evidence="1 2">MSK.15.26</strain>
    </source>
</reference>
<gene>
    <name evidence="1" type="ORF">G5A70_06220</name>
</gene>
<sequence length="60" mass="7405">MKKIVPHYWNRLQKEEAYEKFEEIKQVLQKDYEENKEPSGEFNKNICRYVWAVLTECCTF</sequence>
<evidence type="ECO:0000313" key="1">
    <source>
        <dbReference type="EMBL" id="NSJ85770.1"/>
    </source>
</evidence>
<protein>
    <submittedName>
        <fullName evidence="1">Uncharacterized protein</fullName>
    </submittedName>
</protein>
<dbReference type="RefSeq" id="WP_173748813.1">
    <property type="nucleotide sequence ID" value="NZ_JAAITA010000005.1"/>
</dbReference>
<evidence type="ECO:0000313" key="2">
    <source>
        <dbReference type="Proteomes" id="UP000822142"/>
    </source>
</evidence>